<dbReference type="Proteomes" id="UP001152799">
    <property type="component" value="Chromosome 5"/>
</dbReference>
<evidence type="ECO:0000313" key="3">
    <source>
        <dbReference type="Proteomes" id="UP001152799"/>
    </source>
</evidence>
<dbReference type="InterPro" id="IPR003673">
    <property type="entry name" value="CoA-Trfase_fam_III"/>
</dbReference>
<dbReference type="InterPro" id="IPR023606">
    <property type="entry name" value="CoA-Trfase_III_dom_1_sf"/>
</dbReference>
<accession>A0A9N9MUN9</accession>
<dbReference type="InterPro" id="IPR044855">
    <property type="entry name" value="CoA-Trfase_III_dom3_sf"/>
</dbReference>
<dbReference type="PANTHER" id="PTHR48228">
    <property type="entry name" value="SUCCINYL-COA--D-CITRAMALATE COA-TRANSFERASE"/>
    <property type="match status" value="1"/>
</dbReference>
<comment type="similarity">
    <text evidence="1">Belongs to the CoA-transferase III family.</text>
</comment>
<dbReference type="Gene3D" id="3.40.50.10540">
    <property type="entry name" value="Crotonobetainyl-coa:carnitine coa-transferase, domain 1"/>
    <property type="match status" value="1"/>
</dbReference>
<evidence type="ECO:0000256" key="1">
    <source>
        <dbReference type="ARBA" id="ARBA00008383"/>
    </source>
</evidence>
<keyword evidence="3" id="KW-1185">Reference proteome</keyword>
<dbReference type="InterPro" id="IPR050509">
    <property type="entry name" value="CoA-transferase_III"/>
</dbReference>
<dbReference type="Gene3D" id="3.30.1540.10">
    <property type="entry name" value="formyl-coa transferase, domain 3"/>
    <property type="match status" value="1"/>
</dbReference>
<sequence>MALKGIRVVEFAGLAPAPFCGMVLADFGASVIRIDKLTGNADLDVLSNGKRSLSLNLKSPEAINIVRNLIKHSDVSIEPFRAGVMEKLGLGPEILMKDNPRLIYARLTGYGQSGPYAKLAGHDINYLALSGLLSLFGRKNENPIFPVNLAADFGGGGLICALGILMALFEREKSGRGQIVEANMVHGVSYLGSFLYRSQTLPVWGNERGENVLDSGAPFYEVYKTKDNKYISVGALEPQFYQELLRGLKISASDAPQFDYEQNKKLFAKKFSEKTRSEWCQIFDELDACVAPVLELDEAPSHAHNRSQNIFLKSEEVHCPTPAPNLHRTPAKSTSVLKRPKIGEHTVDILSEIGYESDEIERFKTDGVMNYENISKL</sequence>
<dbReference type="GO" id="GO:0008206">
    <property type="term" value="P:bile acid metabolic process"/>
    <property type="evidence" value="ECO:0007669"/>
    <property type="project" value="TreeGrafter"/>
</dbReference>
<dbReference type="GO" id="GO:0005739">
    <property type="term" value="C:mitochondrion"/>
    <property type="evidence" value="ECO:0007669"/>
    <property type="project" value="TreeGrafter"/>
</dbReference>
<proteinExistence type="inferred from homology"/>
<name>A0A9N9MUN9_9CUCU</name>
<dbReference type="SUPFAM" id="SSF89796">
    <property type="entry name" value="CoA-transferase family III (CaiB/BaiF)"/>
    <property type="match status" value="1"/>
</dbReference>
<dbReference type="Pfam" id="PF02515">
    <property type="entry name" value="CoA_transf_3"/>
    <property type="match status" value="1"/>
</dbReference>
<reference evidence="2" key="1">
    <citation type="submission" date="2022-01" db="EMBL/GenBank/DDBJ databases">
        <authorList>
            <person name="King R."/>
        </authorList>
    </citation>
    <scope>NUCLEOTIDE SEQUENCE</scope>
</reference>
<evidence type="ECO:0008006" key="4">
    <source>
        <dbReference type="Google" id="ProtNLM"/>
    </source>
</evidence>
<dbReference type="AlphaFoldDB" id="A0A9N9MUN9"/>
<dbReference type="EMBL" id="OU892281">
    <property type="protein sequence ID" value="CAG9769042.1"/>
    <property type="molecule type" value="Genomic_DNA"/>
</dbReference>
<protein>
    <recommendedName>
        <fullName evidence="4">Alpha-methylacyl-CoA racemase</fullName>
    </recommendedName>
</protein>
<gene>
    <name evidence="2" type="ORF">CEUTPL_LOCUS9558</name>
</gene>
<organism evidence="2 3">
    <name type="scientific">Ceutorhynchus assimilis</name>
    <name type="common">cabbage seed weevil</name>
    <dbReference type="NCBI Taxonomy" id="467358"/>
    <lineage>
        <taxon>Eukaryota</taxon>
        <taxon>Metazoa</taxon>
        <taxon>Ecdysozoa</taxon>
        <taxon>Arthropoda</taxon>
        <taxon>Hexapoda</taxon>
        <taxon>Insecta</taxon>
        <taxon>Pterygota</taxon>
        <taxon>Neoptera</taxon>
        <taxon>Endopterygota</taxon>
        <taxon>Coleoptera</taxon>
        <taxon>Polyphaga</taxon>
        <taxon>Cucujiformia</taxon>
        <taxon>Curculionidae</taxon>
        <taxon>Ceutorhynchinae</taxon>
        <taxon>Ceutorhynchus</taxon>
    </lineage>
</organism>
<evidence type="ECO:0000313" key="2">
    <source>
        <dbReference type="EMBL" id="CAG9769042.1"/>
    </source>
</evidence>
<dbReference type="OrthoDB" id="16747at2759"/>
<dbReference type="GO" id="GO:0008111">
    <property type="term" value="F:alpha-methylacyl-CoA racemase activity"/>
    <property type="evidence" value="ECO:0007669"/>
    <property type="project" value="TreeGrafter"/>
</dbReference>
<dbReference type="PANTHER" id="PTHR48228:SF5">
    <property type="entry name" value="ALPHA-METHYLACYL-COA RACEMASE"/>
    <property type="match status" value="1"/>
</dbReference>